<dbReference type="Proteomes" id="UP001597548">
    <property type="component" value="Unassembled WGS sequence"/>
</dbReference>
<protein>
    <recommendedName>
        <fullName evidence="3">AhpC/TSA family protein</fullName>
    </recommendedName>
</protein>
<accession>A0ABW5ZT19</accession>
<proteinExistence type="predicted"/>
<gene>
    <name evidence="1" type="ORF">ACFS29_10755</name>
</gene>
<dbReference type="EMBL" id="JBHUOS010000009">
    <property type="protein sequence ID" value="MFD2916119.1"/>
    <property type="molecule type" value="Genomic_DNA"/>
</dbReference>
<organism evidence="1 2">
    <name type="scientific">Psychroserpens luteus</name>
    <dbReference type="NCBI Taxonomy" id="1434066"/>
    <lineage>
        <taxon>Bacteria</taxon>
        <taxon>Pseudomonadati</taxon>
        <taxon>Bacteroidota</taxon>
        <taxon>Flavobacteriia</taxon>
        <taxon>Flavobacteriales</taxon>
        <taxon>Flavobacteriaceae</taxon>
        <taxon>Psychroserpens</taxon>
    </lineage>
</organism>
<evidence type="ECO:0000313" key="2">
    <source>
        <dbReference type="Proteomes" id="UP001597548"/>
    </source>
</evidence>
<sequence length="228" mass="26648">MKVYITILMLGCMFLVFPQQQKTYFDSQITQHLKAYKAKSEIALQHGDKEQAEFLFDSLFENHLKFSHLRDFSLNKVKGGTLKTSSIGKPFLLITKSSWEQIKDEEINEINRMSKMYKGQIEIIVLFWDSKEKAKLHSKDYNSNVIITYVDERDNNANHIIKPFKHSFGAPACFFFSEEKQLLKIDKKFTISNESSRSEVAFNAIHEKIKWMLFSDEPTNEDIITTLK</sequence>
<dbReference type="Gene3D" id="3.40.30.10">
    <property type="entry name" value="Glutaredoxin"/>
    <property type="match status" value="1"/>
</dbReference>
<name>A0ABW5ZT19_9FLAO</name>
<dbReference type="RefSeq" id="WP_194508129.1">
    <property type="nucleotide sequence ID" value="NZ_JADILU010000004.1"/>
</dbReference>
<keyword evidence="2" id="KW-1185">Reference proteome</keyword>
<evidence type="ECO:0008006" key="3">
    <source>
        <dbReference type="Google" id="ProtNLM"/>
    </source>
</evidence>
<reference evidence="2" key="1">
    <citation type="journal article" date="2019" name="Int. J. Syst. Evol. Microbiol.">
        <title>The Global Catalogue of Microorganisms (GCM) 10K type strain sequencing project: providing services to taxonomists for standard genome sequencing and annotation.</title>
        <authorList>
            <consortium name="The Broad Institute Genomics Platform"/>
            <consortium name="The Broad Institute Genome Sequencing Center for Infectious Disease"/>
            <person name="Wu L."/>
            <person name="Ma J."/>
        </authorList>
    </citation>
    <scope>NUCLEOTIDE SEQUENCE [LARGE SCALE GENOMIC DNA]</scope>
    <source>
        <strain evidence="2">KCTC 32514</strain>
    </source>
</reference>
<evidence type="ECO:0000313" key="1">
    <source>
        <dbReference type="EMBL" id="MFD2916119.1"/>
    </source>
</evidence>
<comment type="caution">
    <text evidence="1">The sequence shown here is derived from an EMBL/GenBank/DDBJ whole genome shotgun (WGS) entry which is preliminary data.</text>
</comment>